<comment type="caution">
    <text evidence="2">The sequence shown here is derived from an EMBL/GenBank/DDBJ whole genome shotgun (WGS) entry which is preliminary data.</text>
</comment>
<name>A0ABD6CCY1_9EURY</name>
<organism evidence="2 3">
    <name type="scientific">Halorientalis brevis</name>
    <dbReference type="NCBI Taxonomy" id="1126241"/>
    <lineage>
        <taxon>Archaea</taxon>
        <taxon>Methanobacteriati</taxon>
        <taxon>Methanobacteriota</taxon>
        <taxon>Stenosarchaea group</taxon>
        <taxon>Halobacteria</taxon>
        <taxon>Halobacteriales</taxon>
        <taxon>Haloarculaceae</taxon>
        <taxon>Halorientalis</taxon>
    </lineage>
</organism>
<proteinExistence type="predicted"/>
<evidence type="ECO:0000313" key="2">
    <source>
        <dbReference type="EMBL" id="MFD1588105.1"/>
    </source>
</evidence>
<feature type="region of interest" description="Disordered" evidence="1">
    <location>
        <begin position="780"/>
        <end position="808"/>
    </location>
</feature>
<dbReference type="EMBL" id="JBHUDJ010000008">
    <property type="protein sequence ID" value="MFD1588105.1"/>
    <property type="molecule type" value="Genomic_DNA"/>
</dbReference>
<keyword evidence="3" id="KW-1185">Reference proteome</keyword>
<feature type="region of interest" description="Disordered" evidence="1">
    <location>
        <begin position="1157"/>
        <end position="1184"/>
    </location>
</feature>
<dbReference type="SUPFAM" id="SSF52540">
    <property type="entry name" value="P-loop containing nucleoside triphosphate hydrolases"/>
    <property type="match status" value="1"/>
</dbReference>
<dbReference type="RefSeq" id="WP_247381805.1">
    <property type="nucleotide sequence ID" value="NZ_JALLGV010000012.1"/>
</dbReference>
<protein>
    <submittedName>
        <fullName evidence="2">Type IV secretory system conjugative DNA transfer family protein</fullName>
    </submittedName>
</protein>
<sequence>MARPSSNPNPDDLPVPATEDRPYLKIQPTATPLDPQQVAAQARNLHGLDTGADEGVLSRLRGSPRPTIEFLLITDHTASIEYYVGIDPPEALDALRSILRRAFPPSYEVTRTNWHPDHLPTAGEHVATVEYLGDPDRTKDCYTQLTPFAEFTTSEQATVPLATVAEAMAASDVPMVYQALIEPLADQTADAQLREREIEAGTDTLGGQLVEVVFGPPDEELDLTAAEEQRLEELHEKELRHAFAVNARVMACADSEPQATHAVRPCTSAFGDVSHTCYTVTGTLGTDEGLADNPVYQRLQDRQLVGVNEDGLPAWLPGTTTRSRGILADPTEVGNFCFLAGDAVTPDAKRALGTVPESQTSVPRPPAAQLEPFQQPGQALGYPRTHDGALTEPVAIPPALQPLHSILIGGTGSGKTTSVINMSLANFHATSGPEIIIDPKGGSMPTEYLRSYYERYGTLENVLYFDCAEWLPALSFFDIHAELEAGVPRAVAVEDRVGHYQEVLAQHIGQEQYERALRSTDIIENVLRALYDPVHGNDVLSNRELHAALRRLHDRETPPAVGDSDLEERLDSMVSNVNSRTFNDIMHGALNRVEKLSTPTHLNEIFNHRPSGIHADQSMFDFADWLDEDVVIIFDTGRLRPGVKQGLTLTLLSNLWTALRRRRRRNPEADLPLVNVYLEEAASVAPSQLLQRLLSQGRAFGCALTLAMQFPGQVAEADKEVYRELLNNVGTYVTSSVGVDHDLAHRFATEVMGKETMANRLRGLSRGEWLVNLPGEFGGRSPQPFVVESLPLPDGHPESTAPRPTGYDDAYEAMCTRTRTDYGLSIADEPGTEPNHAETGRDATPDATTADESDGTSESSGPPTVFDWTTRMPTPVTYDDQTETLLCLTCNSRHDPSVAGMQQAIECCHSLDEVDRDNVPICGCTLKLGPAEVAASEWSRRQLCFLQAVCNAHQQRYDPIEYDIVRDSMIRLKEYLDVDETAIDELLDADLLRHDGDHPHRLYTVTAAGRDVIAEHQRQGVEYGHAKGDLGESSQHVFMVELVRRWLVQKYAEDSDSDVEEVVPYYELRQGSVDTAAFMGSEEDVEEATQDYEHHRLDLVGLDADGEIVVTVEAERINNDVNRAVPEDYDKMAACDPNEAIWVVMTRGDGHTVLETLNDPPAEEPRVEKTYSENTPPRQFNIDEPGLTAVYPVKYISQQLDEEE</sequence>
<reference evidence="2 3" key="1">
    <citation type="journal article" date="2019" name="Int. J. Syst. Evol. Microbiol.">
        <title>The Global Catalogue of Microorganisms (GCM) 10K type strain sequencing project: providing services to taxonomists for standard genome sequencing and annotation.</title>
        <authorList>
            <consortium name="The Broad Institute Genomics Platform"/>
            <consortium name="The Broad Institute Genome Sequencing Center for Infectious Disease"/>
            <person name="Wu L."/>
            <person name="Ma J."/>
        </authorList>
    </citation>
    <scope>NUCLEOTIDE SEQUENCE [LARGE SCALE GENOMIC DNA]</scope>
    <source>
        <strain evidence="2 3">CGMCC 1.12125</strain>
    </source>
</reference>
<evidence type="ECO:0000256" key="1">
    <source>
        <dbReference type="SAM" id="MobiDB-lite"/>
    </source>
</evidence>
<feature type="compositionally biased region" description="Basic and acidic residues" evidence="1">
    <location>
        <begin position="835"/>
        <end position="844"/>
    </location>
</feature>
<feature type="region of interest" description="Disordered" evidence="1">
    <location>
        <begin position="824"/>
        <end position="871"/>
    </location>
</feature>
<gene>
    <name evidence="2" type="ORF">ACFR9U_14065</name>
</gene>
<dbReference type="InterPro" id="IPR027417">
    <property type="entry name" value="P-loop_NTPase"/>
</dbReference>
<dbReference type="PANTHER" id="PTHR30121">
    <property type="entry name" value="UNCHARACTERIZED PROTEIN YJGR-RELATED"/>
    <property type="match status" value="1"/>
</dbReference>
<dbReference type="Gene3D" id="3.40.50.300">
    <property type="entry name" value="P-loop containing nucleotide triphosphate hydrolases"/>
    <property type="match status" value="2"/>
</dbReference>
<feature type="region of interest" description="Disordered" evidence="1">
    <location>
        <begin position="1"/>
        <end position="21"/>
    </location>
</feature>
<dbReference type="Proteomes" id="UP001597119">
    <property type="component" value="Unassembled WGS sequence"/>
</dbReference>
<dbReference type="CDD" id="cd01127">
    <property type="entry name" value="TrwB_TraG_TraD_VirD4"/>
    <property type="match status" value="1"/>
</dbReference>
<dbReference type="InterPro" id="IPR051162">
    <property type="entry name" value="T4SS_component"/>
</dbReference>
<dbReference type="AlphaFoldDB" id="A0ABD6CCY1"/>
<evidence type="ECO:0000313" key="3">
    <source>
        <dbReference type="Proteomes" id="UP001597119"/>
    </source>
</evidence>
<dbReference type="PANTHER" id="PTHR30121:SF6">
    <property type="entry name" value="SLR6007 PROTEIN"/>
    <property type="match status" value="1"/>
</dbReference>
<accession>A0ABD6CCY1</accession>